<dbReference type="RefSeq" id="WP_138126088.1">
    <property type="nucleotide sequence ID" value="NZ_SWLG01000006.1"/>
</dbReference>
<name>A0A5R9F9L1_9BACL</name>
<dbReference type="EMBL" id="SWLG01000006">
    <property type="protein sequence ID" value="TLS37553.1"/>
    <property type="molecule type" value="Genomic_DNA"/>
</dbReference>
<dbReference type="Proteomes" id="UP000308230">
    <property type="component" value="Unassembled WGS sequence"/>
</dbReference>
<dbReference type="AlphaFoldDB" id="A0A5R9F9L1"/>
<evidence type="ECO:0000313" key="1">
    <source>
        <dbReference type="EMBL" id="TLS37553.1"/>
    </source>
</evidence>
<dbReference type="OrthoDB" id="2382111at2"/>
<gene>
    <name evidence="1" type="ORF">FCL54_10455</name>
</gene>
<evidence type="ECO:0000313" key="2">
    <source>
        <dbReference type="Proteomes" id="UP000308230"/>
    </source>
</evidence>
<sequence>MYKKMSDALEQVLSDWRLMETNLDQNTEVTVNFEENFYMFTNLLKEWMVTLEHPPETLEEAEEIAEIKAIEEKIPVPILVPFLIELDNIILEKQNHC</sequence>
<organism evidence="1 2">
    <name type="scientific">Exobacillus caeni</name>
    <dbReference type="NCBI Taxonomy" id="2574798"/>
    <lineage>
        <taxon>Bacteria</taxon>
        <taxon>Bacillati</taxon>
        <taxon>Bacillota</taxon>
        <taxon>Bacilli</taxon>
        <taxon>Bacillales</taxon>
        <taxon>Guptibacillaceae</taxon>
        <taxon>Exobacillus</taxon>
    </lineage>
</organism>
<reference evidence="1 2" key="1">
    <citation type="submission" date="2019-04" db="EMBL/GenBank/DDBJ databases">
        <title>Bacillus caeni sp. nov., a bacterium isolated from mangrove sediment.</title>
        <authorList>
            <person name="Huang H."/>
            <person name="Mo K."/>
            <person name="Hu Y."/>
        </authorList>
    </citation>
    <scope>NUCLEOTIDE SEQUENCE [LARGE SCALE GENOMIC DNA]</scope>
    <source>
        <strain evidence="1 2">HB172195</strain>
    </source>
</reference>
<keyword evidence="2" id="KW-1185">Reference proteome</keyword>
<proteinExistence type="predicted"/>
<protein>
    <submittedName>
        <fullName evidence="1">Uncharacterized protein</fullName>
    </submittedName>
</protein>
<accession>A0A5R9F9L1</accession>
<comment type="caution">
    <text evidence="1">The sequence shown here is derived from an EMBL/GenBank/DDBJ whole genome shotgun (WGS) entry which is preliminary data.</text>
</comment>